<feature type="region of interest" description="Disordered" evidence="6">
    <location>
        <begin position="439"/>
        <end position="479"/>
    </location>
</feature>
<sequence>MKRKHTEKSGYVCASVISAVAQDLSDVSDDFEGTYNSEMACIRTQLDQLDNKTHPEFVKIREEIENWYAEQKQRIQILHEHKLDTIYREYTKEAEACDRDCEHEKRRIQAYLVSLCEELKRRLEHDKKSIELTPSGDILELKPAITRKLRRRAVGGGGGGSGVGGGGIDVSTSNPANFMYWGDLLLCSSRWPVNSTLNTRKLQKSDSHGSRDNNDENTDPVQPSSNVENESKADASIDVPATSRSNVVSSVFESTPATTIGTTRTGSTFNSTAKTNLFGSLGLNPFDGNLLSHLLASMNSSAVASSSSLANFYPNASDNVNGVNNFLPSGVNSSSCGPAAAAVAAVAAGLIIPSCSGGPTESVCLSNNVGLSPAAAVAALGCGLVPLLNNNSASSTTSARKRRHQNTTPSAQLNLLLPEHEIYADLTIIHRACSKISNTSNSTNGTVTGSRKHASHATNNNNISNNNNSNTSQLSYHSPVSPLGKCYEENISSSRMIKDSNSTIVAPLISSSNSIGSPNSFTGSEDLSATRTNTRSTTGSVGAGANSSTNQSNTSFSIWIDDGRLYCGHKCYQIGASVILEGRDGSSHRCAGTIVSIGVQDIAIRRSSDHGICRVTVQQLKQGRYALWPNKNE</sequence>
<dbReference type="EMBL" id="SKCS01000178">
    <property type="protein sequence ID" value="TNN14324.1"/>
    <property type="molecule type" value="Genomic_DNA"/>
</dbReference>
<proteinExistence type="predicted"/>
<feature type="compositionally biased region" description="Basic and acidic residues" evidence="6">
    <location>
        <begin position="203"/>
        <end position="214"/>
    </location>
</feature>
<dbReference type="GO" id="GO:0010468">
    <property type="term" value="P:regulation of gene expression"/>
    <property type="evidence" value="ECO:0007669"/>
    <property type="project" value="UniProtKB-ARBA"/>
</dbReference>
<keyword evidence="5" id="KW-0539">Nucleus</keyword>
<dbReference type="InterPro" id="IPR013907">
    <property type="entry name" value="Sds3"/>
</dbReference>
<gene>
    <name evidence="7" type="ORF">EWB00_002234</name>
</gene>
<dbReference type="SMART" id="SM01401">
    <property type="entry name" value="Sds3"/>
    <property type="match status" value="1"/>
</dbReference>
<keyword evidence="2" id="KW-0678">Repressor</keyword>
<dbReference type="Proteomes" id="UP000311919">
    <property type="component" value="Unassembled WGS sequence"/>
</dbReference>
<reference evidence="7 8" key="1">
    <citation type="submission" date="2019-03" db="EMBL/GenBank/DDBJ databases">
        <title>An improved genome assembly of the fluke Schistosoma japonicum.</title>
        <authorList>
            <person name="Hu W."/>
            <person name="Luo F."/>
            <person name="Yin M."/>
            <person name="Mo X."/>
            <person name="Sun C."/>
            <person name="Wu Q."/>
            <person name="Zhu B."/>
            <person name="Xiang M."/>
            <person name="Wang J."/>
            <person name="Wang Y."/>
            <person name="Zhang T."/>
            <person name="Xu B."/>
            <person name="Zheng H."/>
            <person name="Feng Z."/>
        </authorList>
    </citation>
    <scope>NUCLEOTIDE SEQUENCE [LARGE SCALE GENOMIC DNA]</scope>
    <source>
        <strain evidence="7">HuSjv2</strain>
        <tissue evidence="7">Worms</tissue>
    </source>
</reference>
<evidence type="ECO:0000313" key="8">
    <source>
        <dbReference type="Proteomes" id="UP000311919"/>
    </source>
</evidence>
<evidence type="ECO:0000256" key="5">
    <source>
        <dbReference type="ARBA" id="ARBA00023242"/>
    </source>
</evidence>
<evidence type="ECO:0000256" key="4">
    <source>
        <dbReference type="ARBA" id="ARBA00023163"/>
    </source>
</evidence>
<comment type="caution">
    <text evidence="7">The sequence shown here is derived from an EMBL/GenBank/DDBJ whole genome shotgun (WGS) entry which is preliminary data.</text>
</comment>
<feature type="compositionally biased region" description="Polar residues" evidence="6">
    <location>
        <begin position="219"/>
        <end position="228"/>
    </location>
</feature>
<organism evidence="7 8">
    <name type="scientific">Schistosoma japonicum</name>
    <name type="common">Blood fluke</name>
    <dbReference type="NCBI Taxonomy" id="6182"/>
    <lineage>
        <taxon>Eukaryota</taxon>
        <taxon>Metazoa</taxon>
        <taxon>Spiralia</taxon>
        <taxon>Lophotrochozoa</taxon>
        <taxon>Platyhelminthes</taxon>
        <taxon>Trematoda</taxon>
        <taxon>Digenea</taxon>
        <taxon>Strigeidida</taxon>
        <taxon>Schistosomatoidea</taxon>
        <taxon>Schistosomatidae</taxon>
        <taxon>Schistosoma</taxon>
    </lineage>
</organism>
<comment type="subcellular location">
    <subcellularLocation>
        <location evidence="1">Nucleus</location>
    </subcellularLocation>
</comment>
<name>A0A4Z2DCZ8_SCHJA</name>
<feature type="region of interest" description="Disordered" evidence="6">
    <location>
        <begin position="198"/>
        <end position="240"/>
    </location>
</feature>
<keyword evidence="3" id="KW-0805">Transcription regulation</keyword>
<feature type="region of interest" description="Disordered" evidence="6">
    <location>
        <begin position="517"/>
        <end position="551"/>
    </location>
</feature>
<accession>A0A4Z2DCZ8</accession>
<dbReference type="OrthoDB" id="70376at2759"/>
<feature type="compositionally biased region" description="Low complexity" evidence="6">
    <location>
        <begin position="458"/>
        <end position="472"/>
    </location>
</feature>
<evidence type="ECO:0000313" key="7">
    <source>
        <dbReference type="EMBL" id="TNN14324.1"/>
    </source>
</evidence>
<protein>
    <submittedName>
        <fullName evidence="7">Sin3 histone deacetylase corepressor complex component SDS3</fullName>
    </submittedName>
</protein>
<evidence type="ECO:0000256" key="1">
    <source>
        <dbReference type="ARBA" id="ARBA00004123"/>
    </source>
</evidence>
<dbReference type="AlphaFoldDB" id="A0A4Z2DCZ8"/>
<keyword evidence="4" id="KW-0804">Transcription</keyword>
<dbReference type="GO" id="GO:0005654">
    <property type="term" value="C:nucleoplasm"/>
    <property type="evidence" value="ECO:0007669"/>
    <property type="project" value="UniProtKB-ARBA"/>
</dbReference>
<keyword evidence="8" id="KW-1185">Reference proteome</keyword>
<evidence type="ECO:0000256" key="2">
    <source>
        <dbReference type="ARBA" id="ARBA00022491"/>
    </source>
</evidence>
<dbReference type="STRING" id="6182.A0A4Z2DCZ8"/>
<feature type="compositionally biased region" description="Low complexity" evidence="6">
    <location>
        <begin position="439"/>
        <end position="449"/>
    </location>
</feature>
<evidence type="ECO:0000256" key="3">
    <source>
        <dbReference type="ARBA" id="ARBA00023015"/>
    </source>
</evidence>
<dbReference type="PANTHER" id="PTHR21964">
    <property type="entry name" value="BREAST CANCER METASTASIS-SUPPRESSOR 1"/>
    <property type="match status" value="1"/>
</dbReference>
<feature type="compositionally biased region" description="Polar residues" evidence="6">
    <location>
        <begin position="521"/>
        <end position="540"/>
    </location>
</feature>
<evidence type="ECO:0000256" key="6">
    <source>
        <dbReference type="SAM" id="MobiDB-lite"/>
    </source>
</evidence>
<dbReference type="Pfam" id="PF08598">
    <property type="entry name" value="Sds3"/>
    <property type="match status" value="1"/>
</dbReference>